<protein>
    <submittedName>
        <fullName evidence="1">Uncharacterized protein</fullName>
    </submittedName>
</protein>
<proteinExistence type="predicted"/>
<accession>A0ACC2BS11</accession>
<keyword evidence="2" id="KW-1185">Reference proteome</keyword>
<evidence type="ECO:0000313" key="1">
    <source>
        <dbReference type="EMBL" id="KAJ7532545.1"/>
    </source>
</evidence>
<sequence>MHVVASGAYCLRHSFFCPSDLKTKTEQQQQQPTRRNKSYSPLSLSCLSFGIGGMAVEEMQDEIEIVKAPSDKRQYEVLHLANGLRALLIHDPDIASPAYSHEGADAANIGSWSRDDRDSEHLCEDNSDGSEESCGEEDEELTGSDEDEEEEFRDGTNSGSEKAASRKGPDRSHSHCNHADGECVGNESHDDIYNENEEELDGDHRSGVAPTKKAAAALCVGVGSFSDPRDAQGLAHFLEHMLFMGSSKFPDENEYDNFLSKHGGSSNAFTETEFTCYHFDVSSRFLKPALDRFSQFFISPLVKFEAMEREVQAVDSEFDQVRQSDGCRLQQLRSHTADSSHPFHTFSWGNRESLSEPISRGVDMQEKLLGMYKEHYLANRMKLCVLGGEPLETLKAWVLEFFGEAREGGSERIFFPLERALWEAGKIYWVEAVKEQHNLSLTWILPCLEAAYLQKPQDYISHLIGHEGAGSLLSLLKAKGWASGLSAGIGDGGFERNTAAYMFNVSIDLTVLGLSKVFDVIGLLHQYLKMLREIKPQEWVFQELQSMGIMEFKFAEEESADDYVVHLASV</sequence>
<organism evidence="1 2">
    <name type="scientific">Diphasiastrum complanatum</name>
    <name type="common">Issler's clubmoss</name>
    <name type="synonym">Lycopodium complanatum</name>
    <dbReference type="NCBI Taxonomy" id="34168"/>
    <lineage>
        <taxon>Eukaryota</taxon>
        <taxon>Viridiplantae</taxon>
        <taxon>Streptophyta</taxon>
        <taxon>Embryophyta</taxon>
        <taxon>Tracheophyta</taxon>
        <taxon>Lycopodiopsida</taxon>
        <taxon>Lycopodiales</taxon>
        <taxon>Lycopodiaceae</taxon>
        <taxon>Lycopodioideae</taxon>
        <taxon>Diphasiastrum</taxon>
    </lineage>
</organism>
<gene>
    <name evidence="1" type="ORF">O6H91_13G008700</name>
</gene>
<evidence type="ECO:0000313" key="2">
    <source>
        <dbReference type="Proteomes" id="UP001162992"/>
    </source>
</evidence>
<comment type="caution">
    <text evidence="1">The sequence shown here is derived from an EMBL/GenBank/DDBJ whole genome shotgun (WGS) entry which is preliminary data.</text>
</comment>
<dbReference type="Proteomes" id="UP001162992">
    <property type="component" value="Chromosome 13"/>
</dbReference>
<name>A0ACC2BS11_DIPCM</name>
<reference evidence="2" key="1">
    <citation type="journal article" date="2024" name="Proc. Natl. Acad. Sci. U.S.A.">
        <title>Extraordinary preservation of gene collinearity over three hundred million years revealed in homosporous lycophytes.</title>
        <authorList>
            <person name="Li C."/>
            <person name="Wickell D."/>
            <person name="Kuo L.Y."/>
            <person name="Chen X."/>
            <person name="Nie B."/>
            <person name="Liao X."/>
            <person name="Peng D."/>
            <person name="Ji J."/>
            <person name="Jenkins J."/>
            <person name="Williams M."/>
            <person name="Shu S."/>
            <person name="Plott C."/>
            <person name="Barry K."/>
            <person name="Rajasekar S."/>
            <person name="Grimwood J."/>
            <person name="Han X."/>
            <person name="Sun S."/>
            <person name="Hou Z."/>
            <person name="He W."/>
            <person name="Dai G."/>
            <person name="Sun C."/>
            <person name="Schmutz J."/>
            <person name="Leebens-Mack J.H."/>
            <person name="Li F.W."/>
            <person name="Wang L."/>
        </authorList>
    </citation>
    <scope>NUCLEOTIDE SEQUENCE [LARGE SCALE GENOMIC DNA]</scope>
    <source>
        <strain evidence="2">cv. PW_Plant_1</strain>
    </source>
</reference>
<dbReference type="EMBL" id="CM055104">
    <property type="protein sequence ID" value="KAJ7532545.1"/>
    <property type="molecule type" value="Genomic_DNA"/>
</dbReference>